<organism evidence="1 2">
    <name type="scientific">Lysobacter korlensis</name>
    <dbReference type="NCBI Taxonomy" id="553636"/>
    <lineage>
        <taxon>Bacteria</taxon>
        <taxon>Pseudomonadati</taxon>
        <taxon>Pseudomonadota</taxon>
        <taxon>Gammaproteobacteria</taxon>
        <taxon>Lysobacterales</taxon>
        <taxon>Lysobacteraceae</taxon>
        <taxon>Lysobacter</taxon>
    </lineage>
</organism>
<reference evidence="1 2" key="1">
    <citation type="submission" date="2024-09" db="EMBL/GenBank/DDBJ databases">
        <authorList>
            <person name="Sun Q."/>
            <person name="Mori K."/>
        </authorList>
    </citation>
    <scope>NUCLEOTIDE SEQUENCE [LARGE SCALE GENOMIC DNA]</scope>
    <source>
        <strain evidence="1 2">KCTC 23076</strain>
    </source>
</reference>
<dbReference type="EMBL" id="JBHLTG010000001">
    <property type="protein sequence ID" value="MFC0677508.1"/>
    <property type="molecule type" value="Genomic_DNA"/>
</dbReference>
<dbReference type="RefSeq" id="WP_386666097.1">
    <property type="nucleotide sequence ID" value="NZ_JBHLTG010000001.1"/>
</dbReference>
<dbReference type="InterPro" id="IPR008822">
    <property type="entry name" value="Endonuclease_RusA-like"/>
</dbReference>
<protein>
    <submittedName>
        <fullName evidence="1">RusA family crossover junction endodeoxyribonuclease</fullName>
    </submittedName>
</protein>
<name>A0ABV6RKL1_9GAMM</name>
<dbReference type="SUPFAM" id="SSF103084">
    <property type="entry name" value="Holliday junction resolvase RusA"/>
    <property type="match status" value="1"/>
</dbReference>
<sequence>MIAINLEVFGSPAPQGSKSFKGIHGGRAVLAESSKKVRPWRMDVKACAEAFARDCVDLLPLDAPLRVSMVFTLPKPLSAPKRRRTYPCRLPDLSKLARSTEDALTDAGLWRDDARVVEYARLAKVYPGEDVDALASPGVRIRIEVIE</sequence>
<dbReference type="Proteomes" id="UP001589896">
    <property type="component" value="Unassembled WGS sequence"/>
</dbReference>
<keyword evidence="2" id="KW-1185">Reference proteome</keyword>
<evidence type="ECO:0000313" key="2">
    <source>
        <dbReference type="Proteomes" id="UP001589896"/>
    </source>
</evidence>
<comment type="caution">
    <text evidence="1">The sequence shown here is derived from an EMBL/GenBank/DDBJ whole genome shotgun (WGS) entry which is preliminary data.</text>
</comment>
<gene>
    <name evidence="1" type="ORF">ACFFGH_06545</name>
</gene>
<accession>A0ABV6RKL1</accession>
<dbReference type="InterPro" id="IPR036614">
    <property type="entry name" value="RusA-like_sf"/>
</dbReference>
<evidence type="ECO:0000313" key="1">
    <source>
        <dbReference type="EMBL" id="MFC0677508.1"/>
    </source>
</evidence>
<dbReference type="Pfam" id="PF05866">
    <property type="entry name" value="RusA"/>
    <property type="match status" value="1"/>
</dbReference>
<proteinExistence type="predicted"/>
<dbReference type="Gene3D" id="3.30.1330.70">
    <property type="entry name" value="Holliday junction resolvase RusA"/>
    <property type="match status" value="1"/>
</dbReference>